<dbReference type="Pfam" id="PF00384">
    <property type="entry name" value="Molybdopterin"/>
    <property type="match status" value="1"/>
</dbReference>
<dbReference type="InterPro" id="IPR037920">
    <property type="entry name" value="YoaE_C"/>
</dbReference>
<evidence type="ECO:0000259" key="8">
    <source>
        <dbReference type="PROSITE" id="PS51669"/>
    </source>
</evidence>
<dbReference type="PROSITE" id="PS51669">
    <property type="entry name" value="4FE4S_MOW_BIS_MGD"/>
    <property type="match status" value="1"/>
</dbReference>
<dbReference type="Pfam" id="PF04879">
    <property type="entry name" value="Molybdop_Fe4S4"/>
    <property type="match status" value="1"/>
</dbReference>
<evidence type="ECO:0000313" key="10">
    <source>
        <dbReference type="Proteomes" id="UP001165069"/>
    </source>
</evidence>
<dbReference type="Gene3D" id="2.20.25.90">
    <property type="entry name" value="ADC-like domains"/>
    <property type="match status" value="1"/>
</dbReference>
<comment type="caution">
    <text evidence="9">The sequence shown here is derived from an EMBL/GenBank/DDBJ whole genome shotgun (WGS) entry which is preliminary data.</text>
</comment>
<dbReference type="PANTHER" id="PTHR43742">
    <property type="entry name" value="TRIMETHYLAMINE-N-OXIDE REDUCTASE"/>
    <property type="match status" value="1"/>
</dbReference>
<keyword evidence="4" id="KW-0479">Metal-binding</keyword>
<dbReference type="SMART" id="SM00926">
    <property type="entry name" value="Molybdop_Fe4S4"/>
    <property type="match status" value="1"/>
</dbReference>
<dbReference type="InterPro" id="IPR006655">
    <property type="entry name" value="Mopterin_OxRdtase_prok_CS"/>
</dbReference>
<dbReference type="EMBL" id="BSDE01000004">
    <property type="protein sequence ID" value="GLH73976.1"/>
    <property type="molecule type" value="Genomic_DNA"/>
</dbReference>
<dbReference type="InterPro" id="IPR006963">
    <property type="entry name" value="Mopterin_OxRdtase_4Fe-4S_dom"/>
</dbReference>
<keyword evidence="10" id="KW-1185">Reference proteome</keyword>
<dbReference type="CDD" id="cd02766">
    <property type="entry name" value="MopB_3"/>
    <property type="match status" value="1"/>
</dbReference>
<name>A0ABQ5QI29_9BACT</name>
<dbReference type="Gene3D" id="3.30.2070.10">
    <property type="entry name" value="Formate dehydrogenase/DMSO reductase"/>
    <property type="match status" value="1"/>
</dbReference>
<dbReference type="Gene3D" id="3.40.228.10">
    <property type="entry name" value="Dimethylsulfoxide Reductase, domain 2"/>
    <property type="match status" value="1"/>
</dbReference>
<dbReference type="Gene3D" id="2.40.40.20">
    <property type="match status" value="1"/>
</dbReference>
<dbReference type="InterPro" id="IPR006656">
    <property type="entry name" value="Mopterin_OxRdtase"/>
</dbReference>
<dbReference type="SUPFAM" id="SSF53706">
    <property type="entry name" value="Formate dehydrogenase/DMSO reductase, domains 1-3"/>
    <property type="match status" value="1"/>
</dbReference>
<keyword evidence="6" id="KW-0408">Iron</keyword>
<evidence type="ECO:0000256" key="6">
    <source>
        <dbReference type="ARBA" id="ARBA00023004"/>
    </source>
</evidence>
<dbReference type="Pfam" id="PF01568">
    <property type="entry name" value="Molydop_binding"/>
    <property type="match status" value="1"/>
</dbReference>
<dbReference type="SUPFAM" id="SSF50692">
    <property type="entry name" value="ADC-like"/>
    <property type="match status" value="1"/>
</dbReference>
<dbReference type="Gene3D" id="3.40.50.740">
    <property type="match status" value="1"/>
</dbReference>
<comment type="similarity">
    <text evidence="2">Belongs to the prokaryotic molybdopterin-containing oxidoreductase family.</text>
</comment>
<dbReference type="CDD" id="cd02786">
    <property type="entry name" value="MopB_CT_3"/>
    <property type="match status" value="1"/>
</dbReference>
<comment type="cofactor">
    <cofactor evidence="1">
        <name>Mo-bis(molybdopterin guanine dinucleotide)</name>
        <dbReference type="ChEBI" id="CHEBI:60539"/>
    </cofactor>
</comment>
<evidence type="ECO:0000256" key="7">
    <source>
        <dbReference type="ARBA" id="ARBA00023014"/>
    </source>
</evidence>
<dbReference type="InterPro" id="IPR006657">
    <property type="entry name" value="MoPterin_dinucl-bd_dom"/>
</dbReference>
<keyword evidence="7" id="KW-0411">Iron-sulfur</keyword>
<evidence type="ECO:0000313" key="9">
    <source>
        <dbReference type="EMBL" id="GLH73976.1"/>
    </source>
</evidence>
<protein>
    <submittedName>
        <fullName evidence="9">Formate dehydrogenase</fullName>
    </submittedName>
</protein>
<dbReference type="Proteomes" id="UP001165069">
    <property type="component" value="Unassembled WGS sequence"/>
</dbReference>
<dbReference type="InterPro" id="IPR050612">
    <property type="entry name" value="Prok_Mopterin_Oxidored"/>
</dbReference>
<sequence length="675" mass="73226">MATTTHRSVCPYDCPDACGLVVQVEDGRAVDVSGDPEHPFTRGMLCPKMNRYQDTVHHPERLTTPLLRVGPKGAGAFAPIPWGEAIDRIADRWRGIISEHGAEAILPYSYAGTMGLVQRTAGHAFFHRMGASRLDRTICSPAKSAGWSLVMGSTPAPHPDACRHSDLILIWGQNAAATNVHGLHAVREAKRQGAKVWLIDTYIHATAPLCDRVVTVKPGSDSALALGLLHLLDAMGLADEAFLARHVVGHEELRARILPDYPPERVAALTGVPEATLRELAEAYGRARDPHIRTGNGLSRYGNGAMTLRTIACLPAFVGAYAKPGGGAFTSTGTSAVFPMEVLTREDLQPGPTRIINMNRLGWALHELDAPKVASLYVYNANPAAVTPDQNAVLAGLAREDLFTVVHERFMTDTAQFADLVLPATSSLEHSDLYRSYGSYCVQRVQAAVPPVGEARSNLDVFQGLARAMGFTEEVFSQSADQLIDALLATPHPWREGISAERFEQGLAVELNPGIGTDSGSEPRFGTPSGRIEILNPRDAEPLPRYLPPHSASDPHPLQLITAPALQGLNSTFHEREELRRRMGVMAVQLNPEEAKARGLRDGDPVTVFNERGEVAFHLKVTDKVPVGVTVAEGVWWRRYAPGDRTVNALTSQRLTDRGGGSTFYDNRVDVRAAS</sequence>
<dbReference type="PROSITE" id="PS00490">
    <property type="entry name" value="MOLYBDOPTERIN_PROK_2"/>
    <property type="match status" value="1"/>
</dbReference>
<evidence type="ECO:0000256" key="5">
    <source>
        <dbReference type="ARBA" id="ARBA00023002"/>
    </source>
</evidence>
<evidence type="ECO:0000256" key="1">
    <source>
        <dbReference type="ARBA" id="ARBA00001942"/>
    </source>
</evidence>
<dbReference type="PANTHER" id="PTHR43742:SF6">
    <property type="entry name" value="OXIDOREDUCTASE YYAE-RELATED"/>
    <property type="match status" value="1"/>
</dbReference>
<evidence type="ECO:0000256" key="4">
    <source>
        <dbReference type="ARBA" id="ARBA00022723"/>
    </source>
</evidence>
<gene>
    <name evidence="9" type="ORF">GETHLI_24780</name>
</gene>
<organism evidence="9 10">
    <name type="scientific">Geothrix limicola</name>
    <dbReference type="NCBI Taxonomy" id="2927978"/>
    <lineage>
        <taxon>Bacteria</taxon>
        <taxon>Pseudomonadati</taxon>
        <taxon>Acidobacteriota</taxon>
        <taxon>Holophagae</taxon>
        <taxon>Holophagales</taxon>
        <taxon>Holophagaceae</taxon>
        <taxon>Geothrix</taxon>
    </lineage>
</organism>
<accession>A0ABQ5QI29</accession>
<dbReference type="InterPro" id="IPR009010">
    <property type="entry name" value="Asp_de-COase-like_dom_sf"/>
</dbReference>
<proteinExistence type="inferred from homology"/>
<reference evidence="9 10" key="1">
    <citation type="journal article" date="2023" name="Antonie Van Leeuwenhoek">
        <title>Mesoterricola silvestris gen. nov., sp. nov., Mesoterricola sediminis sp. nov., Geothrix oryzae sp. nov., Geothrix edaphica sp. nov., Geothrix rubra sp. nov., and Geothrix limicola sp. nov., six novel members of Acidobacteriota isolated from soils.</title>
        <authorList>
            <person name="Itoh H."/>
            <person name="Sugisawa Y."/>
            <person name="Mise K."/>
            <person name="Xu Z."/>
            <person name="Kuniyasu M."/>
            <person name="Ushijima N."/>
            <person name="Kawano K."/>
            <person name="Kobayashi E."/>
            <person name="Shiratori Y."/>
            <person name="Masuda Y."/>
            <person name="Senoo K."/>
        </authorList>
    </citation>
    <scope>NUCLEOTIDE SEQUENCE [LARGE SCALE GENOMIC DNA]</scope>
    <source>
        <strain evidence="9 10">Red804</strain>
    </source>
</reference>
<evidence type="ECO:0000256" key="2">
    <source>
        <dbReference type="ARBA" id="ARBA00010312"/>
    </source>
</evidence>
<feature type="domain" description="4Fe-4S Mo/W bis-MGD-type" evidence="8">
    <location>
        <begin position="3"/>
        <end position="60"/>
    </location>
</feature>
<dbReference type="RefSeq" id="WP_285575750.1">
    <property type="nucleotide sequence ID" value="NZ_BSDE01000004.1"/>
</dbReference>
<evidence type="ECO:0000256" key="3">
    <source>
        <dbReference type="ARBA" id="ARBA00022505"/>
    </source>
</evidence>
<keyword evidence="5" id="KW-0560">Oxidoreductase</keyword>
<keyword evidence="3" id="KW-0500">Molybdenum</keyword>